<dbReference type="EMBL" id="JAVDYG010000001">
    <property type="protein sequence ID" value="MDR7362718.1"/>
    <property type="molecule type" value="Genomic_DNA"/>
</dbReference>
<dbReference type="InterPro" id="IPR021354">
    <property type="entry name" value="DUF2975"/>
</dbReference>
<feature type="transmembrane region" description="Helical" evidence="1">
    <location>
        <begin position="131"/>
        <end position="150"/>
    </location>
</feature>
<evidence type="ECO:0000256" key="1">
    <source>
        <dbReference type="SAM" id="Phobius"/>
    </source>
</evidence>
<dbReference type="Proteomes" id="UP001183648">
    <property type="component" value="Unassembled WGS sequence"/>
</dbReference>
<accession>A0ABU2BVQ8</accession>
<evidence type="ECO:0000313" key="3">
    <source>
        <dbReference type="Proteomes" id="UP001183648"/>
    </source>
</evidence>
<gene>
    <name evidence="2" type="ORF">J2S63_002271</name>
</gene>
<keyword evidence="1" id="KW-0472">Membrane</keyword>
<keyword evidence="1" id="KW-0812">Transmembrane</keyword>
<dbReference type="Pfam" id="PF11188">
    <property type="entry name" value="DUF2975"/>
    <property type="match status" value="1"/>
</dbReference>
<reference evidence="2 3" key="1">
    <citation type="submission" date="2023-07" db="EMBL/GenBank/DDBJ databases">
        <title>Sequencing the genomes of 1000 actinobacteria strains.</title>
        <authorList>
            <person name="Klenk H.-P."/>
        </authorList>
    </citation>
    <scope>NUCLEOTIDE SEQUENCE [LARGE SCALE GENOMIC DNA]</scope>
    <source>
        <strain evidence="2 3">DSM 19426</strain>
    </source>
</reference>
<protein>
    <recommendedName>
        <fullName evidence="4">DUF2975 domain-containing protein</fullName>
    </recommendedName>
</protein>
<evidence type="ECO:0000313" key="2">
    <source>
        <dbReference type="EMBL" id="MDR7362718.1"/>
    </source>
</evidence>
<organism evidence="2 3">
    <name type="scientific">Nocardioides marmoribigeumensis</name>
    <dbReference type="NCBI Taxonomy" id="433649"/>
    <lineage>
        <taxon>Bacteria</taxon>
        <taxon>Bacillati</taxon>
        <taxon>Actinomycetota</taxon>
        <taxon>Actinomycetes</taxon>
        <taxon>Propionibacteriales</taxon>
        <taxon>Nocardioidaceae</taxon>
        <taxon>Nocardioides</taxon>
    </lineage>
</organism>
<dbReference type="RefSeq" id="WP_310302037.1">
    <property type="nucleotide sequence ID" value="NZ_BAAAPS010000013.1"/>
</dbReference>
<feature type="transmembrane region" description="Helical" evidence="1">
    <location>
        <begin position="218"/>
        <end position="236"/>
    </location>
</feature>
<feature type="transmembrane region" description="Helical" evidence="1">
    <location>
        <begin position="171"/>
        <end position="189"/>
    </location>
</feature>
<sequence>MHRGFVAAAWVALVAAVVSAAFAVYAVVVGALVLTGQTGLPLHKAVGPVHLDSAISMPVRLFVEVCDPAVFAARRNPPGDCAAFAFDRDRAEEVSPGRFRGVEVQNDVEPVSAVMDGDLALRVPPGWSPYVAAKMAGTAVWAGLFSLLLFQLSRFLRAGAAGRAFGQVDRLRGIGGLVIAMALLDPVISQLTRPEALGYGFQSRGPGPMLVPGTESSLNVSAVALGLLVVLVAEVLRRGAEIEAEQELTV</sequence>
<comment type="caution">
    <text evidence="2">The sequence shown here is derived from an EMBL/GenBank/DDBJ whole genome shotgun (WGS) entry which is preliminary data.</text>
</comment>
<keyword evidence="1" id="KW-1133">Transmembrane helix</keyword>
<name>A0ABU2BVQ8_9ACTN</name>
<evidence type="ECO:0008006" key="4">
    <source>
        <dbReference type="Google" id="ProtNLM"/>
    </source>
</evidence>
<proteinExistence type="predicted"/>
<keyword evidence="3" id="KW-1185">Reference proteome</keyword>